<keyword evidence="4 7" id="KW-0812">Transmembrane</keyword>
<dbReference type="GO" id="GO:0005886">
    <property type="term" value="C:plasma membrane"/>
    <property type="evidence" value="ECO:0007669"/>
    <property type="project" value="UniProtKB-SubCell"/>
</dbReference>
<feature type="transmembrane region" description="Helical" evidence="7">
    <location>
        <begin position="107"/>
        <end position="130"/>
    </location>
</feature>
<dbReference type="PANTHER" id="PTHR33452">
    <property type="entry name" value="OXIDOREDUCTASE CATD-RELATED"/>
    <property type="match status" value="1"/>
</dbReference>
<comment type="subcellular location">
    <subcellularLocation>
        <location evidence="1">Cell membrane</location>
        <topology evidence="1">Multi-pass membrane protein</topology>
    </subcellularLocation>
</comment>
<proteinExistence type="inferred from homology"/>
<evidence type="ECO:0000256" key="3">
    <source>
        <dbReference type="ARBA" id="ARBA00022475"/>
    </source>
</evidence>
<feature type="transmembrane region" description="Helical" evidence="7">
    <location>
        <begin position="6"/>
        <end position="31"/>
    </location>
</feature>
<dbReference type="InterPro" id="IPR051907">
    <property type="entry name" value="DoxX-like_oxidoreductase"/>
</dbReference>
<sequence length="134" mass="15262">MLNTFPYLLSFGLVAPFLLRVVLGFLFINLGRAKFGPEKERWYKSLDALSFKSKDFWLNLIGSIEILGGILLIIGLYTQITALIFSILTLAELYIEYREPEVLARNIVFYLLVFVISLSLLFSGAGFWAFDLPL</sequence>
<name>A0A1G2MTE0_9BACT</name>
<keyword evidence="3" id="KW-1003">Cell membrane</keyword>
<dbReference type="EMBL" id="MHRP01000021">
    <property type="protein sequence ID" value="OHA27128.1"/>
    <property type="molecule type" value="Genomic_DNA"/>
</dbReference>
<evidence type="ECO:0000256" key="7">
    <source>
        <dbReference type="SAM" id="Phobius"/>
    </source>
</evidence>
<dbReference type="Pfam" id="PF07681">
    <property type="entry name" value="DoxX"/>
    <property type="match status" value="1"/>
</dbReference>
<gene>
    <name evidence="8" type="ORF">A3D56_03340</name>
</gene>
<dbReference type="AlphaFoldDB" id="A0A1G2MTE0"/>
<evidence type="ECO:0000256" key="2">
    <source>
        <dbReference type="ARBA" id="ARBA00006679"/>
    </source>
</evidence>
<evidence type="ECO:0000313" key="8">
    <source>
        <dbReference type="EMBL" id="OHA27128.1"/>
    </source>
</evidence>
<keyword evidence="6 7" id="KW-0472">Membrane</keyword>
<evidence type="ECO:0000256" key="1">
    <source>
        <dbReference type="ARBA" id="ARBA00004651"/>
    </source>
</evidence>
<accession>A0A1G2MTE0</accession>
<protein>
    <recommendedName>
        <fullName evidence="10">DoxX family protein</fullName>
    </recommendedName>
</protein>
<keyword evidence="5 7" id="KW-1133">Transmembrane helix</keyword>
<dbReference type="PANTHER" id="PTHR33452:SF1">
    <property type="entry name" value="INNER MEMBRANE PROTEIN YPHA-RELATED"/>
    <property type="match status" value="1"/>
</dbReference>
<evidence type="ECO:0000256" key="5">
    <source>
        <dbReference type="ARBA" id="ARBA00022989"/>
    </source>
</evidence>
<organism evidence="8 9">
    <name type="scientific">Candidatus Taylorbacteria bacterium RIFCSPHIGHO2_02_FULL_45_35</name>
    <dbReference type="NCBI Taxonomy" id="1802311"/>
    <lineage>
        <taxon>Bacteria</taxon>
        <taxon>Candidatus Tayloriibacteriota</taxon>
    </lineage>
</organism>
<comment type="caution">
    <text evidence="8">The sequence shown here is derived from an EMBL/GenBank/DDBJ whole genome shotgun (WGS) entry which is preliminary data.</text>
</comment>
<comment type="similarity">
    <text evidence="2">Belongs to the DoxX family.</text>
</comment>
<dbReference type="InterPro" id="IPR032808">
    <property type="entry name" value="DoxX"/>
</dbReference>
<evidence type="ECO:0000256" key="4">
    <source>
        <dbReference type="ARBA" id="ARBA00022692"/>
    </source>
</evidence>
<evidence type="ECO:0000313" key="9">
    <source>
        <dbReference type="Proteomes" id="UP000177943"/>
    </source>
</evidence>
<dbReference type="Proteomes" id="UP000177943">
    <property type="component" value="Unassembled WGS sequence"/>
</dbReference>
<reference evidence="8 9" key="1">
    <citation type="journal article" date="2016" name="Nat. Commun.">
        <title>Thousands of microbial genomes shed light on interconnected biogeochemical processes in an aquifer system.</title>
        <authorList>
            <person name="Anantharaman K."/>
            <person name="Brown C.T."/>
            <person name="Hug L.A."/>
            <person name="Sharon I."/>
            <person name="Castelle C.J."/>
            <person name="Probst A.J."/>
            <person name="Thomas B.C."/>
            <person name="Singh A."/>
            <person name="Wilkins M.J."/>
            <person name="Karaoz U."/>
            <person name="Brodie E.L."/>
            <person name="Williams K.H."/>
            <person name="Hubbard S.S."/>
            <person name="Banfield J.F."/>
        </authorList>
    </citation>
    <scope>NUCLEOTIDE SEQUENCE [LARGE SCALE GENOMIC DNA]</scope>
</reference>
<evidence type="ECO:0008006" key="10">
    <source>
        <dbReference type="Google" id="ProtNLM"/>
    </source>
</evidence>
<evidence type="ECO:0000256" key="6">
    <source>
        <dbReference type="ARBA" id="ARBA00023136"/>
    </source>
</evidence>